<dbReference type="AlphaFoldDB" id="T1GJ89"/>
<keyword evidence="1" id="KW-1133">Transmembrane helix</keyword>
<evidence type="ECO:0008006" key="5">
    <source>
        <dbReference type="Google" id="ProtNLM"/>
    </source>
</evidence>
<keyword evidence="2" id="KW-0732">Signal</keyword>
<organism evidence="3 4">
    <name type="scientific">Megaselia scalaris</name>
    <name type="common">Humpbacked fly</name>
    <name type="synonym">Phora scalaris</name>
    <dbReference type="NCBI Taxonomy" id="36166"/>
    <lineage>
        <taxon>Eukaryota</taxon>
        <taxon>Metazoa</taxon>
        <taxon>Ecdysozoa</taxon>
        <taxon>Arthropoda</taxon>
        <taxon>Hexapoda</taxon>
        <taxon>Insecta</taxon>
        <taxon>Pterygota</taxon>
        <taxon>Neoptera</taxon>
        <taxon>Endopterygota</taxon>
        <taxon>Diptera</taxon>
        <taxon>Brachycera</taxon>
        <taxon>Muscomorpha</taxon>
        <taxon>Platypezoidea</taxon>
        <taxon>Phoridae</taxon>
        <taxon>Megaseliini</taxon>
        <taxon>Megaselia</taxon>
    </lineage>
</organism>
<name>T1GJ89_MEGSC</name>
<evidence type="ECO:0000256" key="2">
    <source>
        <dbReference type="SAM" id="SignalP"/>
    </source>
</evidence>
<reference evidence="3" key="2">
    <citation type="submission" date="2015-06" db="UniProtKB">
        <authorList>
            <consortium name="EnsemblMetazoa"/>
        </authorList>
    </citation>
    <scope>IDENTIFICATION</scope>
</reference>
<accession>T1GJ89</accession>
<dbReference type="HOGENOM" id="CLU_2123896_0_0_1"/>
<keyword evidence="1" id="KW-0812">Transmembrane</keyword>
<evidence type="ECO:0000256" key="1">
    <source>
        <dbReference type="SAM" id="Phobius"/>
    </source>
</evidence>
<dbReference type="EMBL" id="CAQQ02189202">
    <property type="status" value="NOT_ANNOTATED_CDS"/>
    <property type="molecule type" value="Genomic_DNA"/>
</dbReference>
<dbReference type="EnsemblMetazoa" id="MESCA003533-RA">
    <property type="protein sequence ID" value="MESCA003533-PA"/>
    <property type="gene ID" value="MESCA003533"/>
</dbReference>
<sequence>MKSFIVISAILAVFSIRSSESLQCYNCLGNECKSLKDSDLVPCTSSVLSMACYKLNSNNDNIPEQRGCNLENYCDVIRGDCQKCYTDKCNGSGSIARAIGSLVLLILVVLAVKS</sequence>
<feature type="transmembrane region" description="Helical" evidence="1">
    <location>
        <begin position="94"/>
        <end position="112"/>
    </location>
</feature>
<proteinExistence type="predicted"/>
<keyword evidence="1" id="KW-0472">Membrane</keyword>
<dbReference type="Proteomes" id="UP000015102">
    <property type="component" value="Unassembled WGS sequence"/>
</dbReference>
<evidence type="ECO:0000313" key="3">
    <source>
        <dbReference type="EnsemblMetazoa" id="MESCA003533-PA"/>
    </source>
</evidence>
<evidence type="ECO:0000313" key="4">
    <source>
        <dbReference type="Proteomes" id="UP000015102"/>
    </source>
</evidence>
<reference evidence="4" key="1">
    <citation type="submission" date="2013-02" db="EMBL/GenBank/DDBJ databases">
        <authorList>
            <person name="Hughes D."/>
        </authorList>
    </citation>
    <scope>NUCLEOTIDE SEQUENCE</scope>
    <source>
        <strain>Durham</strain>
        <strain evidence="4">NC isolate 2 -- Noor lab</strain>
    </source>
</reference>
<protein>
    <recommendedName>
        <fullName evidence="5">Protein sleepless</fullName>
    </recommendedName>
</protein>
<keyword evidence="4" id="KW-1185">Reference proteome</keyword>
<feature type="chain" id="PRO_5004577417" description="Protein sleepless" evidence="2">
    <location>
        <begin position="22"/>
        <end position="114"/>
    </location>
</feature>
<feature type="signal peptide" evidence="2">
    <location>
        <begin position="1"/>
        <end position="21"/>
    </location>
</feature>